<feature type="transmembrane region" description="Helical" evidence="4">
    <location>
        <begin position="759"/>
        <end position="780"/>
    </location>
</feature>
<protein>
    <submittedName>
        <fullName evidence="5">Uncharacterized protein</fullName>
    </submittedName>
</protein>
<feature type="transmembrane region" description="Helical" evidence="4">
    <location>
        <begin position="468"/>
        <end position="497"/>
    </location>
</feature>
<dbReference type="AlphaFoldDB" id="A0A0C3BW58"/>
<keyword evidence="4" id="KW-1133">Transmembrane helix</keyword>
<evidence type="ECO:0000256" key="2">
    <source>
        <dbReference type="ARBA" id="ARBA00022737"/>
    </source>
</evidence>
<dbReference type="PANTHER" id="PTHR46093:SF18">
    <property type="entry name" value="FIBRONECTIN TYPE-III DOMAIN-CONTAINING PROTEIN"/>
    <property type="match status" value="1"/>
</dbReference>
<feature type="region of interest" description="Disordered" evidence="3">
    <location>
        <begin position="828"/>
        <end position="875"/>
    </location>
</feature>
<feature type="transmembrane region" description="Helical" evidence="4">
    <location>
        <begin position="729"/>
        <end position="753"/>
    </location>
</feature>
<feature type="compositionally biased region" description="Acidic residues" evidence="3">
    <location>
        <begin position="854"/>
        <end position="864"/>
    </location>
</feature>
<evidence type="ECO:0000256" key="4">
    <source>
        <dbReference type="SAM" id="Phobius"/>
    </source>
</evidence>
<keyword evidence="4" id="KW-0812">Transmembrane</keyword>
<sequence>MDASIGYDTISRNLLIFGGESEGGFVQSDTYLLNLATLVWTKPSPPANLQTSPSPRSAALSGDDFAASNRHAHVLIGGKNANSALSDVWEFDYINQFWAEVNISPGGPSPRWGASGGIDTRVAPINDPSGIPGPNNTIYLAGGTDDNGPITISDIWELHLSGTLSSNLPNSSEGSWEHSPIGNLPAVTNQAGTIVGRQIVAAGGCNTTSTSGNSCASQNSYVLNTGTNSKIAPGPCPAPRLGAALTQNFNGFSSTFSSQVFLLLGTFNDSLWNDGGGLQKGEVAVLDVNAGTWSRILPSGDPGISGNISFPSSREGAAVLSFSSNLVGDKQTTASDIIVFGGRDASGNYLSEVWLLRAYNGVVTSSGQKWSGFGGGKLQTGVNANGAGVAVQYMTTCASAVAVSSFPSSPTSTPKPTSSGSQLSSQLYDVSITHKILAPVSVALLLPAIILLRIASPSTVLFPPAEHNIAFVYIAAFIGVGAYSVGIAGLASSFTTIQATASIRKRSSSDLILKTDHGMAGLALFVCLYGLIPFLYLLRAHPRLLHRHWTKDNMVKTGLSQGRDNSTDTREKLATATGDSTSVTPSVGIQTPPASPRRRVPSWGGYSLWQGSRIQEPRASSDTESTMSVVAQPRPFEVVNRPQRIRRASINGLNFHPSTTPRSLVDLDWLDQRRSLNAVGEVDYALSHASRTQGTSPATADLQSQLALMAKTTEPLPLSPAEMPHLFDIILHIIFHLFLLALCVLSLVALWSLRSRASFAVFLTWTLAFYVSLFLCAWYGHPHQSILTAFISRLRVPSLPAPQPTSSPLPSSAVDQYPFPTDARGPYVHHQPPYRAAGTDDVSLTHGGPRSVDNDEEEEEDMDEDTRQQRIEEEMARRDVSIITVPRKKLWITNPESRDSS</sequence>
<keyword evidence="4" id="KW-0472">Membrane</keyword>
<keyword evidence="6" id="KW-1185">Reference proteome</keyword>
<dbReference type="PANTHER" id="PTHR46093">
    <property type="entry name" value="ACYL-COA-BINDING DOMAIN-CONTAINING PROTEIN 5"/>
    <property type="match status" value="1"/>
</dbReference>
<accession>A0A0C3BW58</accession>
<feature type="transmembrane region" description="Helical" evidence="4">
    <location>
        <begin position="517"/>
        <end position="538"/>
    </location>
</feature>
<gene>
    <name evidence="5" type="ORF">PILCRDRAFT_83948</name>
</gene>
<feature type="compositionally biased region" description="Basic and acidic residues" evidence="3">
    <location>
        <begin position="865"/>
        <end position="875"/>
    </location>
</feature>
<dbReference type="OrthoDB" id="10250130at2759"/>
<reference evidence="6" key="2">
    <citation type="submission" date="2015-01" db="EMBL/GenBank/DDBJ databases">
        <title>Evolutionary Origins and Diversification of the Mycorrhizal Mutualists.</title>
        <authorList>
            <consortium name="DOE Joint Genome Institute"/>
            <consortium name="Mycorrhizal Genomics Consortium"/>
            <person name="Kohler A."/>
            <person name="Kuo A."/>
            <person name="Nagy L.G."/>
            <person name="Floudas D."/>
            <person name="Copeland A."/>
            <person name="Barry K.W."/>
            <person name="Cichocki N."/>
            <person name="Veneault-Fourrey C."/>
            <person name="LaButti K."/>
            <person name="Lindquist E.A."/>
            <person name="Lipzen A."/>
            <person name="Lundell T."/>
            <person name="Morin E."/>
            <person name="Murat C."/>
            <person name="Riley R."/>
            <person name="Ohm R."/>
            <person name="Sun H."/>
            <person name="Tunlid A."/>
            <person name="Henrissat B."/>
            <person name="Grigoriev I.V."/>
            <person name="Hibbett D.S."/>
            <person name="Martin F."/>
        </authorList>
    </citation>
    <scope>NUCLEOTIDE SEQUENCE [LARGE SCALE GENOMIC DNA]</scope>
    <source>
        <strain evidence="6">F 1598</strain>
    </source>
</reference>
<keyword evidence="1" id="KW-0880">Kelch repeat</keyword>
<dbReference type="InterPro" id="IPR015915">
    <property type="entry name" value="Kelch-typ_b-propeller"/>
</dbReference>
<evidence type="ECO:0000256" key="1">
    <source>
        <dbReference type="ARBA" id="ARBA00022441"/>
    </source>
</evidence>
<dbReference type="SUPFAM" id="SSF117281">
    <property type="entry name" value="Kelch motif"/>
    <property type="match status" value="1"/>
</dbReference>
<reference evidence="5 6" key="1">
    <citation type="submission" date="2014-04" db="EMBL/GenBank/DDBJ databases">
        <authorList>
            <consortium name="DOE Joint Genome Institute"/>
            <person name="Kuo A."/>
            <person name="Tarkka M."/>
            <person name="Buscot F."/>
            <person name="Kohler A."/>
            <person name="Nagy L.G."/>
            <person name="Floudas D."/>
            <person name="Copeland A."/>
            <person name="Barry K.W."/>
            <person name="Cichocki N."/>
            <person name="Veneault-Fourrey C."/>
            <person name="LaButti K."/>
            <person name="Lindquist E.A."/>
            <person name="Lipzen A."/>
            <person name="Lundell T."/>
            <person name="Morin E."/>
            <person name="Murat C."/>
            <person name="Sun H."/>
            <person name="Tunlid A."/>
            <person name="Henrissat B."/>
            <person name="Grigoriev I.V."/>
            <person name="Hibbett D.S."/>
            <person name="Martin F."/>
            <person name="Nordberg H.P."/>
            <person name="Cantor M.N."/>
            <person name="Hua S.X."/>
        </authorList>
    </citation>
    <scope>NUCLEOTIDE SEQUENCE [LARGE SCALE GENOMIC DNA]</scope>
    <source>
        <strain evidence="5 6">F 1598</strain>
    </source>
</reference>
<evidence type="ECO:0000256" key="3">
    <source>
        <dbReference type="SAM" id="MobiDB-lite"/>
    </source>
</evidence>
<dbReference type="Proteomes" id="UP000054166">
    <property type="component" value="Unassembled WGS sequence"/>
</dbReference>
<keyword evidence="2" id="KW-0677">Repeat</keyword>
<name>A0A0C3BW58_PILCF</name>
<dbReference type="STRING" id="765440.A0A0C3BW58"/>
<feature type="compositionally biased region" description="Polar residues" evidence="3">
    <location>
        <begin position="577"/>
        <end position="589"/>
    </location>
</feature>
<feature type="region of interest" description="Disordered" evidence="3">
    <location>
        <begin position="558"/>
        <end position="601"/>
    </location>
</feature>
<evidence type="ECO:0000313" key="5">
    <source>
        <dbReference type="EMBL" id="KIM90783.1"/>
    </source>
</evidence>
<organism evidence="5 6">
    <name type="scientific">Piloderma croceum (strain F 1598)</name>
    <dbReference type="NCBI Taxonomy" id="765440"/>
    <lineage>
        <taxon>Eukaryota</taxon>
        <taxon>Fungi</taxon>
        <taxon>Dikarya</taxon>
        <taxon>Basidiomycota</taxon>
        <taxon>Agaricomycotina</taxon>
        <taxon>Agaricomycetes</taxon>
        <taxon>Agaricomycetidae</taxon>
        <taxon>Atheliales</taxon>
        <taxon>Atheliaceae</taxon>
        <taxon>Piloderma</taxon>
    </lineage>
</organism>
<dbReference type="InParanoid" id="A0A0C3BW58"/>
<dbReference type="HOGENOM" id="CLU_014628_0_0_1"/>
<proteinExistence type="predicted"/>
<feature type="transmembrane region" description="Helical" evidence="4">
    <location>
        <begin position="436"/>
        <end position="456"/>
    </location>
</feature>
<dbReference type="Gene3D" id="2.120.10.80">
    <property type="entry name" value="Kelch-type beta propeller"/>
    <property type="match status" value="2"/>
</dbReference>
<dbReference type="EMBL" id="KN832972">
    <property type="protein sequence ID" value="KIM90783.1"/>
    <property type="molecule type" value="Genomic_DNA"/>
</dbReference>
<evidence type="ECO:0000313" key="6">
    <source>
        <dbReference type="Proteomes" id="UP000054166"/>
    </source>
</evidence>